<feature type="region of interest" description="Disordered" evidence="8">
    <location>
        <begin position="626"/>
        <end position="663"/>
    </location>
</feature>
<dbReference type="STRING" id="1754190.A0A1Y2DZZ6"/>
<keyword evidence="7" id="KW-0175">Coiled coil</keyword>
<comment type="subcellular location">
    <subcellularLocation>
        <location evidence="2">Cytoplasm</location>
        <location evidence="2">Cytoskeleton</location>
        <location evidence="2">Spindle</location>
    </subcellularLocation>
    <subcellularLocation>
        <location evidence="1">Nucleus</location>
    </subcellularLocation>
</comment>
<feature type="compositionally biased region" description="Low complexity" evidence="8">
    <location>
        <begin position="630"/>
        <end position="642"/>
    </location>
</feature>
<dbReference type="OrthoDB" id="6123at2759"/>
<evidence type="ECO:0000313" key="10">
    <source>
        <dbReference type="EMBL" id="ORY64674.1"/>
    </source>
</evidence>
<feature type="region of interest" description="Disordered" evidence="8">
    <location>
        <begin position="536"/>
        <end position="562"/>
    </location>
</feature>
<evidence type="ECO:0000256" key="5">
    <source>
        <dbReference type="ARBA" id="ARBA00023212"/>
    </source>
</evidence>
<keyword evidence="6" id="KW-0539">Nucleus</keyword>
<dbReference type="GO" id="GO:0005819">
    <property type="term" value="C:spindle"/>
    <property type="evidence" value="ECO:0007669"/>
    <property type="project" value="UniProtKB-SubCell"/>
</dbReference>
<reference evidence="10 11" key="1">
    <citation type="submission" date="2016-08" db="EMBL/GenBank/DDBJ databases">
        <title>A Parts List for Fungal Cellulosomes Revealed by Comparative Genomics.</title>
        <authorList>
            <consortium name="DOE Joint Genome Institute"/>
            <person name="Haitjema C.H."/>
            <person name="Gilmore S.P."/>
            <person name="Henske J.K."/>
            <person name="Solomon K.V."/>
            <person name="De Groot R."/>
            <person name="Kuo A."/>
            <person name="Mondo S.J."/>
            <person name="Salamov A.A."/>
            <person name="Labutti K."/>
            <person name="Zhao Z."/>
            <person name="Chiniquy J."/>
            <person name="Barry K."/>
            <person name="Brewer H.M."/>
            <person name="Purvine S.O."/>
            <person name="Wright A.T."/>
            <person name="Boxma B."/>
            <person name="Van Alen T."/>
            <person name="Hackstein J.H."/>
            <person name="Baker S.E."/>
            <person name="Grigoriev I.V."/>
            <person name="O'Malley M.A."/>
        </authorList>
    </citation>
    <scope>NUCLEOTIDE SEQUENCE [LARGE SCALE GENOMIC DNA]</scope>
    <source>
        <strain evidence="10 11">G1</strain>
    </source>
</reference>
<evidence type="ECO:0000256" key="4">
    <source>
        <dbReference type="ARBA" id="ARBA00022490"/>
    </source>
</evidence>
<comment type="similarity">
    <text evidence="3">Belongs to the INCENP family.</text>
</comment>
<evidence type="ECO:0000256" key="3">
    <source>
        <dbReference type="ARBA" id="ARBA00010042"/>
    </source>
</evidence>
<feature type="compositionally biased region" description="Polar residues" evidence="8">
    <location>
        <begin position="650"/>
        <end position="663"/>
    </location>
</feature>
<feature type="compositionally biased region" description="Basic and acidic residues" evidence="8">
    <location>
        <begin position="209"/>
        <end position="218"/>
    </location>
</feature>
<organism evidence="10 11">
    <name type="scientific">Neocallimastix californiae</name>
    <dbReference type="NCBI Taxonomy" id="1754190"/>
    <lineage>
        <taxon>Eukaryota</taxon>
        <taxon>Fungi</taxon>
        <taxon>Fungi incertae sedis</taxon>
        <taxon>Chytridiomycota</taxon>
        <taxon>Chytridiomycota incertae sedis</taxon>
        <taxon>Neocallimastigomycetes</taxon>
        <taxon>Neocallimastigales</taxon>
        <taxon>Neocallimastigaceae</taxon>
        <taxon>Neocallimastix</taxon>
    </lineage>
</organism>
<evidence type="ECO:0000256" key="7">
    <source>
        <dbReference type="SAM" id="Coils"/>
    </source>
</evidence>
<feature type="domain" description="Inner centromere protein ARK-binding" evidence="9">
    <location>
        <begin position="1131"/>
        <end position="1183"/>
    </location>
</feature>
<feature type="region of interest" description="Disordered" evidence="8">
    <location>
        <begin position="201"/>
        <end position="222"/>
    </location>
</feature>
<protein>
    <recommendedName>
        <fullName evidence="9">Inner centromere protein ARK-binding domain-containing protein</fullName>
    </recommendedName>
</protein>
<dbReference type="GO" id="GO:0005634">
    <property type="term" value="C:nucleus"/>
    <property type="evidence" value="ECO:0007669"/>
    <property type="project" value="UniProtKB-SubCell"/>
</dbReference>
<comment type="caution">
    <text evidence="10">The sequence shown here is derived from an EMBL/GenBank/DDBJ whole genome shotgun (WGS) entry which is preliminary data.</text>
</comment>
<evidence type="ECO:0000256" key="8">
    <source>
        <dbReference type="SAM" id="MobiDB-lite"/>
    </source>
</evidence>
<evidence type="ECO:0000259" key="9">
    <source>
        <dbReference type="Pfam" id="PF03941"/>
    </source>
</evidence>
<dbReference type="Proteomes" id="UP000193920">
    <property type="component" value="Unassembled WGS sequence"/>
</dbReference>
<proteinExistence type="inferred from homology"/>
<feature type="region of interest" description="Disordered" evidence="8">
    <location>
        <begin position="812"/>
        <end position="831"/>
    </location>
</feature>
<keyword evidence="11" id="KW-1185">Reference proteome</keyword>
<evidence type="ECO:0000256" key="1">
    <source>
        <dbReference type="ARBA" id="ARBA00004123"/>
    </source>
</evidence>
<gene>
    <name evidence="10" type="ORF">LY90DRAFT_668059</name>
</gene>
<evidence type="ECO:0000256" key="2">
    <source>
        <dbReference type="ARBA" id="ARBA00004186"/>
    </source>
</evidence>
<accession>A0A1Y2DZZ6</accession>
<sequence length="1207" mass="136634">MTDSETIKIPYFLSNKILLFENIKNGYIVDFKKSVKSELDWLNTEKSTINELLNTTEFNVIQKQITENTESSEEEITNNLNAFTNNLKPSISSNSNNNIEIDLTHDTETGVYEKPPPSLSDFIKYPITEVEKEIITLDNESPTKNNERNKLSPSKSSSTSAINNNENQSSIFNSTNLKKSMSIESLNSSIEDRISKNSKKYVNNEENSLSEKESKSLDNSETNEIVNSTEITKTNDNNHHIFPHNMKNTMENNDLIINKIKNQENFKKHEKSEHYSTEQTDVVIDFKRSLNNYTSRKKKSTIASMNDTIDSSATLRNNTETITLSPLTRMEDDILGSTLNNNTVINIDTSSTNTENKNKDKIIVVNDSIKRKRDLMTSLLEENNIDPEFLNIDLPNIKIDEETQEEKEKERRRSEIISSFLDEVDKDESNTSGIRIYGNSIIDEFKDCDTDMDILNSCNFSKIEVEESDNNCKSNNNNIDDDDLMKTFFENSKNTGKKKKKVKTEKVEKAVKAEKVEKKSVTTTAFNILTSPFTPFSHSHSEKKSKFTTPDKKNNTNYSEGTKKSVSERFKALWDSTTKGLHYAFSRNPSSSNSIFSSSEISPKKFITNMSLSPSVKLCNSPEHESALSSFTNNNNNKSTNFKNDETDQNIKLNSGSSSDISNNKANLITTNSEECNNDFKENNSISFATAIQSPPNSPLAFKDTKKTEKKNDEINILNNSIFKSIDNDLESISLFNMSASSSPLLNKSRLNSDILKKSNSGSSYHEILCHSSSKYLNSVNNNNHNNDSNNIPISIDDIGKENKLKKSVSDLTNNSSFHKEETNKNSSSIANPSWNIYEMNSNKDQSSFLLKNKNFNKTTMKKPSRDKLKSLDSSKLIKKQEIALNKKQKIRLNAERHMLYLKKKREEEVKLAAEKQKAKEKRIQSDANNKINKQKQLEVEILIKKRNEKIRQVNEKKKAIRSREMAKSILLNNSNIYRSNSILDKIKTLSINTNTILKKKNNNSNIIKRPKISGIKNTSVISNNTIKSSIPKSKLIVRKSKSTITSSSISNHNINNNSTISNSSNSSTQNILSSLHNNPPPSKFIIFGLNNLDEFSNKKANTSVISISSSRSSTTPSYKGTILQNGEFPDIPSDYSEEDSRASLVATWAKTPNLLKELEKQKDINPDDIFGGYKPCHLDEIFKGSHFKRHTSNENRADSSILHDDE</sequence>
<feature type="compositionally biased region" description="Polar residues" evidence="8">
    <location>
        <begin position="161"/>
        <end position="173"/>
    </location>
</feature>
<keyword evidence="4" id="KW-0963">Cytoplasm</keyword>
<dbReference type="EMBL" id="MCOG01000053">
    <property type="protein sequence ID" value="ORY64674.1"/>
    <property type="molecule type" value="Genomic_DNA"/>
</dbReference>
<evidence type="ECO:0000256" key="6">
    <source>
        <dbReference type="ARBA" id="ARBA00023242"/>
    </source>
</evidence>
<feature type="coiled-coil region" evidence="7">
    <location>
        <begin position="902"/>
        <end position="964"/>
    </location>
</feature>
<dbReference type="InterPro" id="IPR005635">
    <property type="entry name" value="Inner_centromere_prot_ARK-bd"/>
</dbReference>
<evidence type="ECO:0000313" key="11">
    <source>
        <dbReference type="Proteomes" id="UP000193920"/>
    </source>
</evidence>
<keyword evidence="5" id="KW-0206">Cytoskeleton</keyword>
<name>A0A1Y2DZZ6_9FUNG</name>
<feature type="region of interest" description="Disordered" evidence="8">
    <location>
        <begin position="136"/>
        <end position="173"/>
    </location>
</feature>
<dbReference type="AlphaFoldDB" id="A0A1Y2DZZ6"/>
<feature type="compositionally biased region" description="Basic and acidic residues" evidence="8">
    <location>
        <begin position="539"/>
        <end position="554"/>
    </location>
</feature>
<dbReference type="Pfam" id="PF03941">
    <property type="entry name" value="INCENP_ARK-bind"/>
    <property type="match status" value="1"/>
</dbReference>